<dbReference type="GO" id="GO:0005524">
    <property type="term" value="F:ATP binding"/>
    <property type="evidence" value="ECO:0007669"/>
    <property type="project" value="UniProtKB-UniRule"/>
</dbReference>
<feature type="domain" description="ATP-cone" evidence="4">
    <location>
        <begin position="1"/>
        <end position="82"/>
    </location>
</feature>
<dbReference type="EMBL" id="LK031773">
    <property type="protein sequence ID" value="CDR35278.1"/>
    <property type="molecule type" value="Genomic_DNA"/>
</dbReference>
<evidence type="ECO:0000313" key="5">
    <source>
        <dbReference type="EMBL" id="CDR35278.1"/>
    </source>
</evidence>
<keyword evidence="5" id="KW-0255">Endonuclease</keyword>
<proteinExistence type="predicted"/>
<protein>
    <submittedName>
        <fullName evidence="5">Putative restriction endonuclease</fullName>
    </submittedName>
</protein>
<reference evidence="5" key="1">
    <citation type="submission" date="2013-12" db="EMBL/GenBank/DDBJ databases">
        <authorList>
            <person name="Li W."/>
            <person name="Chetelat R.T."/>
        </authorList>
    </citation>
    <scope>NUCLEOTIDE SEQUENCE</scope>
    <source>
        <strain evidence="5">CRIB-18</strain>
        <plasmid evidence="5">1</plasmid>
    </source>
</reference>
<keyword evidence="5" id="KW-0540">Nuclease</keyword>
<name>A0A090D134_9BACT</name>
<dbReference type="Pfam" id="PF03477">
    <property type="entry name" value="ATP-cone"/>
    <property type="match status" value="1"/>
</dbReference>
<dbReference type="SUPFAM" id="SSF52980">
    <property type="entry name" value="Restriction endonuclease-like"/>
    <property type="match status" value="1"/>
</dbReference>
<reference evidence="5" key="2">
    <citation type="submission" date="2014-09" db="EMBL/GenBank/DDBJ databases">
        <title>Criblamydia sequanensis harbors a mega-plasmid encoding arsenite resistance.</title>
        <authorList>
            <person name="Bertelli C."/>
            <person name="Goesmann A."/>
            <person name="Greub G."/>
        </authorList>
    </citation>
    <scope>NUCLEOTIDE SEQUENCE [LARGE SCALE GENOMIC DNA]</scope>
    <source>
        <strain evidence="5">CRIB-18</strain>
        <plasmid evidence="5">1</plasmid>
    </source>
</reference>
<evidence type="ECO:0000256" key="2">
    <source>
        <dbReference type="ARBA" id="ARBA00022840"/>
    </source>
</evidence>
<organism evidence="5">
    <name type="scientific">Candidatus Criblamydia sequanensis CRIB-18</name>
    <dbReference type="NCBI Taxonomy" id="1437425"/>
    <lineage>
        <taxon>Bacteria</taxon>
        <taxon>Pseudomonadati</taxon>
        <taxon>Chlamydiota</taxon>
        <taxon>Chlamydiia</taxon>
        <taxon>Parachlamydiales</taxon>
        <taxon>Candidatus Criblamydiaceae</taxon>
        <taxon>Candidatus Criblamydia</taxon>
    </lineage>
</organism>
<dbReference type="InterPro" id="IPR011856">
    <property type="entry name" value="tRNA_endonuc-like_dom_sf"/>
</dbReference>
<dbReference type="Gene3D" id="3.40.1350.10">
    <property type="match status" value="1"/>
</dbReference>
<evidence type="ECO:0000256" key="1">
    <source>
        <dbReference type="ARBA" id="ARBA00022741"/>
    </source>
</evidence>
<keyword evidence="1 3" id="KW-0547">Nucleotide-binding</keyword>
<geneLocation type="plasmid" evidence="5">
    <name>1</name>
</geneLocation>
<accession>A0A090D134</accession>
<dbReference type="InterPro" id="IPR011335">
    <property type="entry name" value="Restrct_endonuc-II-like"/>
</dbReference>
<dbReference type="GO" id="GO:0004519">
    <property type="term" value="F:endonuclease activity"/>
    <property type="evidence" value="ECO:0007669"/>
    <property type="project" value="UniProtKB-KW"/>
</dbReference>
<keyword evidence="5" id="KW-0378">Hydrolase</keyword>
<dbReference type="AlphaFoldDB" id="A0A090D134"/>
<evidence type="ECO:0000259" key="4">
    <source>
        <dbReference type="PROSITE" id="PS51161"/>
    </source>
</evidence>
<dbReference type="GO" id="GO:0003676">
    <property type="term" value="F:nucleic acid binding"/>
    <property type="evidence" value="ECO:0007669"/>
    <property type="project" value="InterPro"/>
</dbReference>
<sequence>MKIIKANGEETSYEPDKIVRSLERAGANQKIIQEVLSETEKELFDGIHTKAVYKIVFRNLKRLSHQTAGKYHLKNAIMELGPTGFPFENFIAALFEAEGYQTLTDQIVQGHCVQHEVDVVSEKDNNHFMMECKFHGTSGNICDVKHALYVHARFLDVEKTWLNKPGHAQKFHQGWLVTNTRLSGDAERYGKCVGMGLLSWNYPQGDSLRERIDRNGLYPITCLTSLSKHEKQILLNKKVVLCRTLCEHPSELNGIGLSETKKLKVLEEGKLICKNKYRDL</sequence>
<dbReference type="PROSITE" id="PS51161">
    <property type="entry name" value="ATP_CONE"/>
    <property type="match status" value="1"/>
</dbReference>
<dbReference type="InterPro" id="IPR005144">
    <property type="entry name" value="ATP-cone_dom"/>
</dbReference>
<gene>
    <name evidence="5" type="ORF">CSEC_p0007</name>
</gene>
<evidence type="ECO:0000256" key="3">
    <source>
        <dbReference type="PROSITE-ProRule" id="PRU00492"/>
    </source>
</evidence>
<dbReference type="CDD" id="cd22308">
    <property type="entry name" value="Af1548-like"/>
    <property type="match status" value="1"/>
</dbReference>
<keyword evidence="2 3" id="KW-0067">ATP-binding</keyword>
<keyword evidence="5" id="KW-0614">Plasmid</keyword>
<dbReference type="RefSeq" id="WP_176454803.1">
    <property type="nucleotide sequence ID" value="NZ_LK031773.1"/>
</dbReference>